<dbReference type="Pfam" id="PF08028">
    <property type="entry name" value="Acyl-CoA_dh_2"/>
    <property type="match status" value="1"/>
</dbReference>
<dbReference type="Proteomes" id="UP000186438">
    <property type="component" value="Unassembled WGS sequence"/>
</dbReference>
<dbReference type="GO" id="GO:0033539">
    <property type="term" value="P:fatty acid beta-oxidation using acyl-CoA dehydrogenase"/>
    <property type="evidence" value="ECO:0007669"/>
    <property type="project" value="TreeGrafter"/>
</dbReference>
<dbReference type="InterPro" id="IPR046373">
    <property type="entry name" value="Acyl-CoA_Oxase/DH_mid-dom_sf"/>
</dbReference>
<reference evidence="5 6" key="1">
    <citation type="submission" date="2016-11" db="EMBL/GenBank/DDBJ databases">
        <title>Genome sequences of unsequenced Mycobacteria.</title>
        <authorList>
            <person name="Greninger A.L."/>
            <person name="Fang F."/>
            <person name="Jerome K.R."/>
        </authorList>
    </citation>
    <scope>NUCLEOTIDE SEQUENCE [LARGE SCALE GENOMIC DNA]</scope>
    <source>
        <strain evidence="5 6">M11</strain>
    </source>
</reference>
<dbReference type="InterPro" id="IPR037069">
    <property type="entry name" value="AcylCoA_DH/ox_N_sf"/>
</dbReference>
<dbReference type="GO" id="GO:0016712">
    <property type="term" value="F:oxidoreductase activity, acting on paired donors, with incorporation or reduction of molecular oxygen, reduced flavin or flavoprotein as one donor, and incorporation of one atom of oxygen"/>
    <property type="evidence" value="ECO:0007669"/>
    <property type="project" value="TreeGrafter"/>
</dbReference>
<evidence type="ECO:0000256" key="3">
    <source>
        <dbReference type="ARBA" id="ARBA00023002"/>
    </source>
</evidence>
<evidence type="ECO:0000259" key="4">
    <source>
        <dbReference type="Pfam" id="PF08028"/>
    </source>
</evidence>
<keyword evidence="1" id="KW-0285">Flavoprotein</keyword>
<dbReference type="InterPro" id="IPR050741">
    <property type="entry name" value="Acyl-CoA_dehydrogenase"/>
</dbReference>
<keyword evidence="2" id="KW-0274">FAD</keyword>
<dbReference type="GO" id="GO:0050660">
    <property type="term" value="F:flavin adenine dinucleotide binding"/>
    <property type="evidence" value="ECO:0007669"/>
    <property type="project" value="InterPro"/>
</dbReference>
<dbReference type="STRING" id="53378.BRW65_07990"/>
<sequence length="397" mass="42945">MTDTLATQHRHINEQIVARAHALRSVLEENVATGEELRRSPDVVNDALERNGMFRLFTPTCFGGYAVGVTTAIEVVAALAEGDASASWMIGIAAVGSWIAAQSSPQLQDEIFASNPDARLAGSLTPVPAQRVKGGWRVTGSWTFASGAHHAEWALLSLSVVGGRGADEEILLCFVPAREVTLQRSWYTVGMRATGSDSWVAEDVFVPDYRTMSVRQLIMGTQTTRHDEPIFRVPLAPAAPLFGLGTLLGTGKAALDFVAARARTKPLHNTCFARQSDSAGVRIQVGEAAVKIATARLHAYDIANALDEAAADNRPISYADRAAWKARCGYAAQQIVEALNMLLNVHGASSFAESNRLQQYWRDANTLARHSTMQMVVGYEVFGESLLGVDKRITTHV</sequence>
<organism evidence="5 6">
    <name type="scientific">Mycobacterium paraffinicum</name>
    <dbReference type="NCBI Taxonomy" id="53378"/>
    <lineage>
        <taxon>Bacteria</taxon>
        <taxon>Bacillati</taxon>
        <taxon>Actinomycetota</taxon>
        <taxon>Actinomycetes</taxon>
        <taxon>Mycobacteriales</taxon>
        <taxon>Mycobacteriaceae</taxon>
        <taxon>Mycobacterium</taxon>
    </lineage>
</organism>
<evidence type="ECO:0000256" key="1">
    <source>
        <dbReference type="ARBA" id="ARBA00022630"/>
    </source>
</evidence>
<dbReference type="PANTHER" id="PTHR48083:SF19">
    <property type="entry name" value="FLAVIN-DEPENDENT MONOOXYGENASE, OXYGENASE SUBUNIT HSAA"/>
    <property type="match status" value="1"/>
</dbReference>
<keyword evidence="3" id="KW-0560">Oxidoreductase</keyword>
<dbReference type="InterPro" id="IPR036250">
    <property type="entry name" value="AcylCo_DH-like_C"/>
</dbReference>
<dbReference type="InterPro" id="IPR009100">
    <property type="entry name" value="AcylCoA_DH/oxidase_NM_dom_sf"/>
</dbReference>
<feature type="domain" description="Acyl-CoA dehydrogenase C-terminal" evidence="4">
    <location>
        <begin position="247"/>
        <end position="374"/>
    </location>
</feature>
<dbReference type="PANTHER" id="PTHR48083">
    <property type="entry name" value="MEDIUM-CHAIN SPECIFIC ACYL-COA DEHYDROGENASE, MITOCHONDRIAL-RELATED"/>
    <property type="match status" value="1"/>
</dbReference>
<dbReference type="GO" id="GO:0003995">
    <property type="term" value="F:acyl-CoA dehydrogenase activity"/>
    <property type="evidence" value="ECO:0007669"/>
    <property type="project" value="TreeGrafter"/>
</dbReference>
<dbReference type="Gene3D" id="2.40.110.10">
    <property type="entry name" value="Butyryl-CoA Dehydrogenase, subunit A, domain 2"/>
    <property type="match status" value="1"/>
</dbReference>
<dbReference type="SUPFAM" id="SSF56645">
    <property type="entry name" value="Acyl-CoA dehydrogenase NM domain-like"/>
    <property type="match status" value="1"/>
</dbReference>
<dbReference type="GO" id="GO:0005737">
    <property type="term" value="C:cytoplasm"/>
    <property type="evidence" value="ECO:0007669"/>
    <property type="project" value="TreeGrafter"/>
</dbReference>
<dbReference type="PIRSF" id="PIRSF016578">
    <property type="entry name" value="HsaA"/>
    <property type="match status" value="1"/>
</dbReference>
<evidence type="ECO:0000313" key="5">
    <source>
        <dbReference type="EMBL" id="OJZ74647.1"/>
    </source>
</evidence>
<dbReference type="RefSeq" id="WP_073873346.1">
    <property type="nucleotide sequence ID" value="NZ_MPNT01000005.1"/>
</dbReference>
<dbReference type="Gene3D" id="1.10.540.10">
    <property type="entry name" value="Acyl-CoA dehydrogenase/oxidase, N-terminal domain"/>
    <property type="match status" value="1"/>
</dbReference>
<dbReference type="OrthoDB" id="3404950at2"/>
<accession>A0A1Q4HY70</accession>
<protein>
    <recommendedName>
        <fullName evidence="4">Acyl-CoA dehydrogenase C-terminal domain-containing protein</fullName>
    </recommendedName>
</protein>
<dbReference type="InterPro" id="IPR013107">
    <property type="entry name" value="Acyl-CoA_DH_C"/>
</dbReference>
<dbReference type="Gene3D" id="1.20.140.10">
    <property type="entry name" value="Butyryl-CoA Dehydrogenase, subunit A, domain 3"/>
    <property type="match status" value="1"/>
</dbReference>
<dbReference type="AlphaFoldDB" id="A0A1Q4HY70"/>
<keyword evidence="6" id="KW-1185">Reference proteome</keyword>
<evidence type="ECO:0000256" key="2">
    <source>
        <dbReference type="ARBA" id="ARBA00022827"/>
    </source>
</evidence>
<comment type="caution">
    <text evidence="5">The sequence shown here is derived from an EMBL/GenBank/DDBJ whole genome shotgun (WGS) entry which is preliminary data.</text>
</comment>
<name>A0A1Q4HY70_9MYCO</name>
<proteinExistence type="predicted"/>
<dbReference type="EMBL" id="MPNT01000005">
    <property type="protein sequence ID" value="OJZ74647.1"/>
    <property type="molecule type" value="Genomic_DNA"/>
</dbReference>
<gene>
    <name evidence="5" type="ORF">BRW65_07990</name>
</gene>
<evidence type="ECO:0000313" key="6">
    <source>
        <dbReference type="Proteomes" id="UP000186438"/>
    </source>
</evidence>
<dbReference type="SUPFAM" id="SSF47203">
    <property type="entry name" value="Acyl-CoA dehydrogenase C-terminal domain-like"/>
    <property type="match status" value="1"/>
</dbReference>